<keyword evidence="3" id="KW-0997">Cell inner membrane</keyword>
<dbReference type="Gene3D" id="3.10.50.40">
    <property type="match status" value="1"/>
</dbReference>
<sequence>MLQSIRDNSQSIVAKVIVGLIVVTFALFGVESLVSLTTGTQAPATVNGEEIGEQELFRAVELQRRQLLAQMGANADPAALDDNLIRAMVLDRLVDDAVLVQSAREQGMAISPQMLDQMIVGTGDFQLDGTFDRDQFEAVLRNVGLTPLTYRDYLRRETLIEQERSGYQLSAFVTDGQLKQLLALDRQTRDMAWFELPDAPVRAQIDVTEADIAARYDAQRELYQTEEQVSIRYLLLDKASLLGDIEVTDAELQGQYQQVLAGFSSDEEREAAHILIEITDEQDAAAAEARAQALKKQLDEGADFATLARENSDDPGSAASGGDLGMNARGMFVGPFEDALFALSGEGEVSAPVRTEFGYHLIKLGKVVQTEAPSFDEMQAELREQILAQKGESRYVEQLERLADVTFSSGNLEEPAAELQLEIQTSEPFGRSGGSDEISAHPRVLAAAFSPELINDGVNSAPIELDTGRSVVIRVQEHLRPRQQTQDEVADSIRQDLLDEKTAARLDELAEGLLAQLRQGADMAALAAEQDQSLIELADVSRASQDLATEVRAELFRMPQPTSGGATSYAAVELNVGGRAIVALRAVNTPDLDEAVSADEFKAMRGYLAGRQGQQDYQDLVRTLKGAAEIEMN</sequence>
<keyword evidence="11" id="KW-0697">Rotamase</keyword>
<accession>A0ABY5HMP6</accession>
<evidence type="ECO:0000256" key="9">
    <source>
        <dbReference type="ARBA" id="ARBA00040743"/>
    </source>
</evidence>
<evidence type="ECO:0000256" key="8">
    <source>
        <dbReference type="ARBA" id="ARBA00038408"/>
    </source>
</evidence>
<dbReference type="SUPFAM" id="SSF54534">
    <property type="entry name" value="FKBP-like"/>
    <property type="match status" value="1"/>
</dbReference>
<dbReference type="PROSITE" id="PS01096">
    <property type="entry name" value="PPIC_PPIASE_1"/>
    <property type="match status" value="1"/>
</dbReference>
<protein>
    <recommendedName>
        <fullName evidence="9">Periplasmic chaperone PpiD</fullName>
    </recommendedName>
    <alternativeName>
        <fullName evidence="10">Periplasmic folding chaperone</fullName>
    </alternativeName>
</protein>
<keyword evidence="15" id="KW-1185">Reference proteome</keyword>
<comment type="similarity">
    <text evidence="8">Belongs to the PpiD chaperone family.</text>
</comment>
<keyword evidence="7" id="KW-0143">Chaperone</keyword>
<evidence type="ECO:0000256" key="4">
    <source>
        <dbReference type="ARBA" id="ARBA00022692"/>
    </source>
</evidence>
<dbReference type="Proteomes" id="UP001058461">
    <property type="component" value="Chromosome"/>
</dbReference>
<dbReference type="PROSITE" id="PS50198">
    <property type="entry name" value="PPIC_PPIASE_2"/>
    <property type="match status" value="1"/>
</dbReference>
<feature type="domain" description="PpiC" evidence="13">
    <location>
        <begin position="266"/>
        <end position="366"/>
    </location>
</feature>
<feature type="transmembrane region" description="Helical" evidence="12">
    <location>
        <begin position="12"/>
        <end position="30"/>
    </location>
</feature>
<evidence type="ECO:0000313" key="14">
    <source>
        <dbReference type="EMBL" id="UTW13680.1"/>
    </source>
</evidence>
<gene>
    <name evidence="14" type="ORF">KDW95_08590</name>
</gene>
<keyword evidence="4 12" id="KW-0812">Transmembrane</keyword>
<keyword evidence="5 12" id="KW-1133">Transmembrane helix</keyword>
<keyword evidence="6 12" id="KW-0472">Membrane</keyword>
<dbReference type="RefSeq" id="WP_255855871.1">
    <property type="nucleotide sequence ID" value="NZ_CP073347.1"/>
</dbReference>
<dbReference type="EMBL" id="CP073347">
    <property type="protein sequence ID" value="UTW13680.1"/>
    <property type="molecule type" value="Genomic_DNA"/>
</dbReference>
<evidence type="ECO:0000256" key="12">
    <source>
        <dbReference type="SAM" id="Phobius"/>
    </source>
</evidence>
<organism evidence="14 15">
    <name type="scientific">Marinobacterium rhizophilum</name>
    <dbReference type="NCBI Taxonomy" id="420402"/>
    <lineage>
        <taxon>Bacteria</taxon>
        <taxon>Pseudomonadati</taxon>
        <taxon>Pseudomonadota</taxon>
        <taxon>Gammaproteobacteria</taxon>
        <taxon>Oceanospirillales</taxon>
        <taxon>Oceanospirillaceae</taxon>
        <taxon>Marinobacterium</taxon>
    </lineage>
</organism>
<evidence type="ECO:0000256" key="11">
    <source>
        <dbReference type="PROSITE-ProRule" id="PRU00278"/>
    </source>
</evidence>
<dbReference type="Pfam" id="PF13624">
    <property type="entry name" value="SurA_N_3"/>
    <property type="match status" value="1"/>
</dbReference>
<dbReference type="InterPro" id="IPR000297">
    <property type="entry name" value="PPIase_PpiC"/>
</dbReference>
<evidence type="ECO:0000256" key="3">
    <source>
        <dbReference type="ARBA" id="ARBA00022519"/>
    </source>
</evidence>
<dbReference type="Pfam" id="PF00639">
    <property type="entry name" value="Rotamase"/>
    <property type="match status" value="1"/>
</dbReference>
<dbReference type="InterPro" id="IPR046357">
    <property type="entry name" value="PPIase_dom_sf"/>
</dbReference>
<reference evidence="14" key="1">
    <citation type="submission" date="2021-04" db="EMBL/GenBank/DDBJ databases">
        <title>Oceanospirillales bacteria with DddD are important DMSP degraders in coastal seawater.</title>
        <authorList>
            <person name="Liu J."/>
        </authorList>
    </citation>
    <scope>NUCLEOTIDE SEQUENCE</scope>
    <source>
        <strain evidence="14">D13-1</strain>
    </source>
</reference>
<evidence type="ECO:0000256" key="1">
    <source>
        <dbReference type="ARBA" id="ARBA00004382"/>
    </source>
</evidence>
<evidence type="ECO:0000256" key="6">
    <source>
        <dbReference type="ARBA" id="ARBA00023136"/>
    </source>
</evidence>
<keyword evidence="2" id="KW-1003">Cell membrane</keyword>
<comment type="subcellular location">
    <subcellularLocation>
        <location evidence="1">Cell inner membrane</location>
        <topology evidence="1">Single-pass type II membrane protein</topology>
        <orientation evidence="1">Periplasmic side</orientation>
    </subcellularLocation>
</comment>
<evidence type="ECO:0000256" key="2">
    <source>
        <dbReference type="ARBA" id="ARBA00022475"/>
    </source>
</evidence>
<evidence type="ECO:0000256" key="10">
    <source>
        <dbReference type="ARBA" id="ARBA00042775"/>
    </source>
</evidence>
<name>A0ABY5HMP6_9GAMM</name>
<dbReference type="InterPro" id="IPR027304">
    <property type="entry name" value="Trigger_fact/SurA_dom_sf"/>
</dbReference>
<evidence type="ECO:0000313" key="15">
    <source>
        <dbReference type="Proteomes" id="UP001058461"/>
    </source>
</evidence>
<keyword evidence="11" id="KW-0413">Isomerase</keyword>
<evidence type="ECO:0000259" key="13">
    <source>
        <dbReference type="PROSITE" id="PS50198"/>
    </source>
</evidence>
<proteinExistence type="inferred from homology"/>
<dbReference type="PANTHER" id="PTHR47529">
    <property type="entry name" value="PEPTIDYL-PROLYL CIS-TRANS ISOMERASE D"/>
    <property type="match status" value="1"/>
</dbReference>
<evidence type="ECO:0000256" key="7">
    <source>
        <dbReference type="ARBA" id="ARBA00023186"/>
    </source>
</evidence>
<dbReference type="SUPFAM" id="SSF109998">
    <property type="entry name" value="Triger factor/SurA peptide-binding domain-like"/>
    <property type="match status" value="1"/>
</dbReference>
<dbReference type="PANTHER" id="PTHR47529:SF1">
    <property type="entry name" value="PERIPLASMIC CHAPERONE PPID"/>
    <property type="match status" value="1"/>
</dbReference>
<evidence type="ECO:0000256" key="5">
    <source>
        <dbReference type="ARBA" id="ARBA00022989"/>
    </source>
</evidence>
<dbReference type="InterPro" id="IPR023058">
    <property type="entry name" value="PPIase_PpiC_CS"/>
</dbReference>
<dbReference type="Gene3D" id="1.10.4030.10">
    <property type="entry name" value="Porin chaperone SurA, peptide-binding domain"/>
    <property type="match status" value="1"/>
</dbReference>
<dbReference type="InterPro" id="IPR052029">
    <property type="entry name" value="PpiD_chaperone"/>
</dbReference>